<dbReference type="InterPro" id="IPR011006">
    <property type="entry name" value="CheY-like_superfamily"/>
</dbReference>
<proteinExistence type="predicted"/>
<organism evidence="4 5">
    <name type="scientific">Candidatus Nitronereus thalassa</name>
    <dbReference type="NCBI Taxonomy" id="3020898"/>
    <lineage>
        <taxon>Bacteria</taxon>
        <taxon>Pseudomonadati</taxon>
        <taxon>Nitrospirota</taxon>
        <taxon>Nitrospiria</taxon>
        <taxon>Nitrospirales</taxon>
        <taxon>Nitrospiraceae</taxon>
        <taxon>Candidatus Nitronereus</taxon>
    </lineage>
</organism>
<keyword evidence="1 2" id="KW-0597">Phosphoprotein</keyword>
<dbReference type="PANTHER" id="PTHR44591:SF23">
    <property type="entry name" value="CHEY SUBFAMILY"/>
    <property type="match status" value="1"/>
</dbReference>
<dbReference type="SUPFAM" id="SSF52172">
    <property type="entry name" value="CheY-like"/>
    <property type="match status" value="1"/>
</dbReference>
<evidence type="ECO:0000256" key="2">
    <source>
        <dbReference type="PROSITE-ProRule" id="PRU00169"/>
    </source>
</evidence>
<dbReference type="RefSeq" id="WP_313832603.1">
    <property type="nucleotide sequence ID" value="NZ_JAQOUE010000001.1"/>
</dbReference>
<dbReference type="EMBL" id="JAQOUE010000001">
    <property type="protein sequence ID" value="MDT7042227.1"/>
    <property type="molecule type" value="Genomic_DNA"/>
</dbReference>
<sequence>MDIPASDLADSGCKQFFQYKWGAVSNMESLLIIDDDEQIRLLLKELLLNEGYTVFEAEDGDKGMSLCRMQEIQLVIIDVFMPKKDGLETIRELHDAFPSIKTLAMSGGYFADSIDVLHMAKKFGATQVLEKPFALEKFLETVKDILSESSIADH</sequence>
<gene>
    <name evidence="4" type="ORF">PPG34_07675</name>
</gene>
<reference evidence="4 5" key="1">
    <citation type="journal article" date="2023" name="ISME J.">
        <title>Cultivation and genomic characterization of novel and ubiquitous marine nitrite-oxidizing bacteria from the Nitrospirales.</title>
        <authorList>
            <person name="Mueller A.J."/>
            <person name="Daebeler A."/>
            <person name="Herbold C.W."/>
            <person name="Kirkegaard R.H."/>
            <person name="Daims H."/>
        </authorList>
    </citation>
    <scope>NUCLEOTIDE SEQUENCE [LARGE SCALE GENOMIC DNA]</scope>
    <source>
        <strain evidence="4 5">EB</strain>
    </source>
</reference>
<protein>
    <submittedName>
        <fullName evidence="4">Response regulator</fullName>
    </submittedName>
</protein>
<comment type="caution">
    <text evidence="4">The sequence shown here is derived from an EMBL/GenBank/DDBJ whole genome shotgun (WGS) entry which is preliminary data.</text>
</comment>
<keyword evidence="5" id="KW-1185">Reference proteome</keyword>
<dbReference type="Gene3D" id="3.40.50.2300">
    <property type="match status" value="1"/>
</dbReference>
<feature type="domain" description="Response regulatory" evidence="3">
    <location>
        <begin position="29"/>
        <end position="146"/>
    </location>
</feature>
<dbReference type="PROSITE" id="PS50110">
    <property type="entry name" value="RESPONSE_REGULATORY"/>
    <property type="match status" value="1"/>
</dbReference>
<evidence type="ECO:0000313" key="5">
    <source>
        <dbReference type="Proteomes" id="UP001250932"/>
    </source>
</evidence>
<evidence type="ECO:0000313" key="4">
    <source>
        <dbReference type="EMBL" id="MDT7042227.1"/>
    </source>
</evidence>
<dbReference type="InterPro" id="IPR050595">
    <property type="entry name" value="Bact_response_regulator"/>
</dbReference>
<accession>A0ABU3K782</accession>
<dbReference type="InterPro" id="IPR001789">
    <property type="entry name" value="Sig_transdc_resp-reg_receiver"/>
</dbReference>
<feature type="modified residue" description="4-aspartylphosphate" evidence="2">
    <location>
        <position position="78"/>
    </location>
</feature>
<name>A0ABU3K782_9BACT</name>
<evidence type="ECO:0000259" key="3">
    <source>
        <dbReference type="PROSITE" id="PS50110"/>
    </source>
</evidence>
<evidence type="ECO:0000256" key="1">
    <source>
        <dbReference type="ARBA" id="ARBA00022553"/>
    </source>
</evidence>
<dbReference type="SMART" id="SM00448">
    <property type="entry name" value="REC"/>
    <property type="match status" value="1"/>
</dbReference>
<dbReference type="Proteomes" id="UP001250932">
    <property type="component" value="Unassembled WGS sequence"/>
</dbReference>
<dbReference type="PANTHER" id="PTHR44591">
    <property type="entry name" value="STRESS RESPONSE REGULATOR PROTEIN 1"/>
    <property type="match status" value="1"/>
</dbReference>
<dbReference type="Pfam" id="PF00072">
    <property type="entry name" value="Response_reg"/>
    <property type="match status" value="1"/>
</dbReference>